<evidence type="ECO:0000313" key="2">
    <source>
        <dbReference type="EMBL" id="GJJ77596.1"/>
    </source>
</evidence>
<dbReference type="Pfam" id="PF00085">
    <property type="entry name" value="Thioredoxin"/>
    <property type="match status" value="1"/>
</dbReference>
<protein>
    <recommendedName>
        <fullName evidence="1">Thioredoxin domain-containing protein</fullName>
    </recommendedName>
</protein>
<proteinExistence type="predicted"/>
<dbReference type="Gene3D" id="3.40.30.10">
    <property type="entry name" value="Glutaredoxin"/>
    <property type="match status" value="1"/>
</dbReference>
<sequence length="296" mass="32926">MSLICPIRESPRPIDSSLHSYSPMASPYILSPNTDLELNRILVANRNSLLVLVFTTAWCKNCKRLSNSIEKLAEDLSKIATFVHVDVDELLQTVKKYNVNATPTFAVFRGHVFQTAITAVQLPRQPTHEESDDQLLSWVASTVRSFAQNWNASYSKITDHLAFSPSPSEIQISQGLVKVGFRSVIGMESKQNPGEYLTNEAGLWKEAGIDFVSYPIKSADEITLVDFDEILQLVETLPGPILIHSDIGQVAAIMVFVMVAKQNDRKGSEVAVWARELGYDFDGLGRLTQKIEAWVG</sequence>
<dbReference type="Gene3D" id="3.90.190.10">
    <property type="entry name" value="Protein tyrosine phosphatase superfamily"/>
    <property type="match status" value="1"/>
</dbReference>
<evidence type="ECO:0000313" key="3">
    <source>
        <dbReference type="Proteomes" id="UP000827284"/>
    </source>
</evidence>
<dbReference type="Proteomes" id="UP000827284">
    <property type="component" value="Unassembled WGS sequence"/>
</dbReference>
<accession>A0A9P3HJ70</accession>
<gene>
    <name evidence="2" type="ORF">EMPS_09955</name>
</gene>
<dbReference type="InterPro" id="IPR013766">
    <property type="entry name" value="Thioredoxin_domain"/>
</dbReference>
<dbReference type="AlphaFoldDB" id="A0A9P3HJ70"/>
<dbReference type="InterPro" id="IPR029021">
    <property type="entry name" value="Prot-tyrosine_phosphatase-like"/>
</dbReference>
<dbReference type="InterPro" id="IPR050620">
    <property type="entry name" value="Thioredoxin_H-type-like"/>
</dbReference>
<organism evidence="2 3">
    <name type="scientific">Entomortierella parvispora</name>
    <dbReference type="NCBI Taxonomy" id="205924"/>
    <lineage>
        <taxon>Eukaryota</taxon>
        <taxon>Fungi</taxon>
        <taxon>Fungi incertae sedis</taxon>
        <taxon>Mucoromycota</taxon>
        <taxon>Mortierellomycotina</taxon>
        <taxon>Mortierellomycetes</taxon>
        <taxon>Mortierellales</taxon>
        <taxon>Mortierellaceae</taxon>
        <taxon>Entomortierella</taxon>
    </lineage>
</organism>
<reference evidence="2" key="1">
    <citation type="submission" date="2021-11" db="EMBL/GenBank/DDBJ databases">
        <authorList>
            <person name="Herlambang A."/>
            <person name="Guo Y."/>
            <person name="Takashima Y."/>
            <person name="Nishizawa T."/>
        </authorList>
    </citation>
    <scope>NUCLEOTIDE SEQUENCE</scope>
    <source>
        <strain evidence="2">E1425</strain>
    </source>
</reference>
<comment type="caution">
    <text evidence="2">The sequence shown here is derived from an EMBL/GenBank/DDBJ whole genome shotgun (WGS) entry which is preliminary data.</text>
</comment>
<dbReference type="PANTHER" id="PTHR10438:SF468">
    <property type="entry name" value="THIOREDOXIN-1-RELATED"/>
    <property type="match status" value="1"/>
</dbReference>
<feature type="domain" description="Thioredoxin" evidence="1">
    <location>
        <begin position="19"/>
        <end position="144"/>
    </location>
</feature>
<dbReference type="PANTHER" id="PTHR10438">
    <property type="entry name" value="THIOREDOXIN"/>
    <property type="match status" value="1"/>
</dbReference>
<dbReference type="EMBL" id="BQFW01000013">
    <property type="protein sequence ID" value="GJJ77596.1"/>
    <property type="molecule type" value="Genomic_DNA"/>
</dbReference>
<dbReference type="PROSITE" id="PS51352">
    <property type="entry name" value="THIOREDOXIN_2"/>
    <property type="match status" value="1"/>
</dbReference>
<reference evidence="2" key="2">
    <citation type="journal article" date="2022" name="Microbiol. Resour. Announc.">
        <title>Whole-Genome Sequence of Entomortierella parvispora E1425, a Mucoromycotan Fungus Associated with Burkholderiaceae-Related Endosymbiotic Bacteria.</title>
        <authorList>
            <person name="Herlambang A."/>
            <person name="Guo Y."/>
            <person name="Takashima Y."/>
            <person name="Narisawa K."/>
            <person name="Ohta H."/>
            <person name="Nishizawa T."/>
        </authorList>
    </citation>
    <scope>NUCLEOTIDE SEQUENCE</scope>
    <source>
        <strain evidence="2">E1425</strain>
    </source>
</reference>
<dbReference type="InterPro" id="IPR036249">
    <property type="entry name" value="Thioredoxin-like_sf"/>
</dbReference>
<dbReference type="SUPFAM" id="SSF52833">
    <property type="entry name" value="Thioredoxin-like"/>
    <property type="match status" value="1"/>
</dbReference>
<dbReference type="OrthoDB" id="10263751at2759"/>
<keyword evidence="3" id="KW-1185">Reference proteome</keyword>
<dbReference type="CDD" id="cd02947">
    <property type="entry name" value="TRX_family"/>
    <property type="match status" value="1"/>
</dbReference>
<evidence type="ECO:0000259" key="1">
    <source>
        <dbReference type="PROSITE" id="PS51352"/>
    </source>
</evidence>
<name>A0A9P3HJ70_9FUNG</name>